<evidence type="ECO:0000256" key="1">
    <source>
        <dbReference type="ARBA" id="ARBA00004442"/>
    </source>
</evidence>
<dbReference type="Proteomes" id="UP000192610">
    <property type="component" value="Unassembled WGS sequence"/>
</dbReference>
<dbReference type="InterPro" id="IPR033985">
    <property type="entry name" value="SusD-like_N"/>
</dbReference>
<protein>
    <submittedName>
        <fullName evidence="8">Glycan metabolism protein</fullName>
    </submittedName>
</protein>
<dbReference type="Pfam" id="PF07980">
    <property type="entry name" value="SusD_RagB"/>
    <property type="match status" value="1"/>
</dbReference>
<evidence type="ECO:0000259" key="6">
    <source>
        <dbReference type="Pfam" id="PF07980"/>
    </source>
</evidence>
<reference evidence="9" key="1">
    <citation type="submission" date="2016-04" db="EMBL/GenBank/DDBJ databases">
        <authorList>
            <person name="Chen L."/>
            <person name="Zhuang W."/>
            <person name="Wang G."/>
        </authorList>
    </citation>
    <scope>NUCLEOTIDE SEQUENCE [LARGE SCALE GENOMIC DNA]</scope>
    <source>
        <strain evidence="9">17621</strain>
    </source>
</reference>
<keyword evidence="9" id="KW-1185">Reference proteome</keyword>
<dbReference type="OrthoDB" id="9792139at2"/>
<keyword evidence="4" id="KW-0472">Membrane</keyword>
<organism evidence="8 9">
    <name type="scientific">Niastella yeongjuensis</name>
    <dbReference type="NCBI Taxonomy" id="354355"/>
    <lineage>
        <taxon>Bacteria</taxon>
        <taxon>Pseudomonadati</taxon>
        <taxon>Bacteroidota</taxon>
        <taxon>Chitinophagia</taxon>
        <taxon>Chitinophagales</taxon>
        <taxon>Chitinophagaceae</taxon>
        <taxon>Niastella</taxon>
    </lineage>
</organism>
<dbReference type="InterPro" id="IPR012944">
    <property type="entry name" value="SusD_RagB_dom"/>
</dbReference>
<dbReference type="Pfam" id="PF14322">
    <property type="entry name" value="SusD-like_3"/>
    <property type="match status" value="1"/>
</dbReference>
<feature type="domain" description="SusD-like N-terminal" evidence="7">
    <location>
        <begin position="105"/>
        <end position="241"/>
    </location>
</feature>
<dbReference type="PROSITE" id="PS51257">
    <property type="entry name" value="PROKAR_LIPOPROTEIN"/>
    <property type="match status" value="1"/>
</dbReference>
<comment type="similarity">
    <text evidence="2">Belongs to the SusD family.</text>
</comment>
<evidence type="ECO:0000259" key="7">
    <source>
        <dbReference type="Pfam" id="PF14322"/>
    </source>
</evidence>
<evidence type="ECO:0000313" key="9">
    <source>
        <dbReference type="Proteomes" id="UP000192610"/>
    </source>
</evidence>
<keyword evidence="5" id="KW-0998">Cell outer membrane</keyword>
<dbReference type="GO" id="GO:0009279">
    <property type="term" value="C:cell outer membrane"/>
    <property type="evidence" value="ECO:0007669"/>
    <property type="project" value="UniProtKB-SubCell"/>
</dbReference>
<evidence type="ECO:0000256" key="3">
    <source>
        <dbReference type="ARBA" id="ARBA00022729"/>
    </source>
</evidence>
<dbReference type="InterPro" id="IPR011990">
    <property type="entry name" value="TPR-like_helical_dom_sf"/>
</dbReference>
<sequence>MKRNPFLYRHTAAISLMTLLLIIASCSKSFLEKEPLGAFKPEQLTNRAGVSGLLLGAYHMLSGMGNNGTNWSSGPSNWVFGSVAGGDSYKGSTPSDQGDIVQIETWAYNTNNPYFNQKWQAVYEGVQRCNDVLRALASVTDMTDAEKTLTAAEAYFLRGHFHFEAKKMWNNVPFVDESITTVAKNTNVPNIDASGNYIDIWPKIEADFQKAIDGLPVNQSQNGKGRANRSAAIAYMGKVLLFQHKYAAAKAQFDKIIPTAYGGSGNGVTALGNSYKLVNFEDNFNAATDNSDESIFAYQATVNDGSGTNGNVGEALNLPNSAGPGGCCGFNNPTISLANSYKTDADGLPLFDTYNSSPNVSDPAAPYTGNLDPRIDWTMGRPGVPYFDWGPTPNNTWIRDQATNGYFSPKKNAYAKSQQNLLSSTETSFWGPTQITANNINLIRFADVLLWAAECEIEVGSEVKALEYVNYVRARAAIASGWVYSGSDYDAGAGKYKTQTTPADKYVVNPYPAGAFADRTFGKKAIRFERKLELAMEGVRFFDLARWDNGTGTVMAAELNDFATAEKQRPTIFAINQSSKFTAKKNEYFPIPQQQIDIENAFGTINLKQNGGY</sequence>
<name>A0A1V9EM71_9BACT</name>
<evidence type="ECO:0000256" key="5">
    <source>
        <dbReference type="ARBA" id="ARBA00023237"/>
    </source>
</evidence>
<evidence type="ECO:0000313" key="8">
    <source>
        <dbReference type="EMBL" id="OQP47243.1"/>
    </source>
</evidence>
<evidence type="ECO:0000256" key="4">
    <source>
        <dbReference type="ARBA" id="ARBA00023136"/>
    </source>
</evidence>
<dbReference type="Gene3D" id="1.25.40.390">
    <property type="match status" value="1"/>
</dbReference>
<gene>
    <name evidence="8" type="ORF">A4H97_06985</name>
</gene>
<dbReference type="RefSeq" id="WP_081201248.1">
    <property type="nucleotide sequence ID" value="NZ_FOCZ01000002.1"/>
</dbReference>
<proteinExistence type="inferred from homology"/>
<evidence type="ECO:0000256" key="2">
    <source>
        <dbReference type="ARBA" id="ARBA00006275"/>
    </source>
</evidence>
<comment type="caution">
    <text evidence="8">The sequence shown here is derived from an EMBL/GenBank/DDBJ whole genome shotgun (WGS) entry which is preliminary data.</text>
</comment>
<dbReference type="SUPFAM" id="SSF48452">
    <property type="entry name" value="TPR-like"/>
    <property type="match status" value="1"/>
</dbReference>
<dbReference type="STRING" id="354355.SAMN05660816_01421"/>
<keyword evidence="3" id="KW-0732">Signal</keyword>
<comment type="subcellular location">
    <subcellularLocation>
        <location evidence="1">Cell outer membrane</location>
    </subcellularLocation>
</comment>
<accession>A0A1V9EM71</accession>
<feature type="domain" description="RagB/SusD" evidence="6">
    <location>
        <begin position="293"/>
        <end position="613"/>
    </location>
</feature>
<dbReference type="AlphaFoldDB" id="A0A1V9EM71"/>
<dbReference type="EMBL" id="LVXG01000023">
    <property type="protein sequence ID" value="OQP47243.1"/>
    <property type="molecule type" value="Genomic_DNA"/>
</dbReference>